<keyword evidence="7" id="KW-0067">ATP-binding</keyword>
<dbReference type="GO" id="GO:0051301">
    <property type="term" value="P:cell division"/>
    <property type="evidence" value="ECO:0007669"/>
    <property type="project" value="UniProtKB-KW"/>
</dbReference>
<dbReference type="SUPFAM" id="SSF53623">
    <property type="entry name" value="MurD-like peptide ligases, catalytic domain"/>
    <property type="match status" value="1"/>
</dbReference>
<evidence type="ECO:0000256" key="2">
    <source>
        <dbReference type="ARBA" id="ARBA00004752"/>
    </source>
</evidence>
<dbReference type="Gene3D" id="3.40.1190.10">
    <property type="entry name" value="Mur-like, catalytic domain"/>
    <property type="match status" value="1"/>
</dbReference>
<dbReference type="InterPro" id="IPR036565">
    <property type="entry name" value="Mur-like_cat_sf"/>
</dbReference>
<evidence type="ECO:0000256" key="1">
    <source>
        <dbReference type="ARBA" id="ARBA00004496"/>
    </source>
</evidence>
<dbReference type="InterPro" id="IPR002559">
    <property type="entry name" value="Transposase_11"/>
</dbReference>
<feature type="transmembrane region" description="Helical" evidence="9">
    <location>
        <begin position="631"/>
        <end position="655"/>
    </location>
</feature>
<keyword evidence="4 12" id="KW-0436">Ligase</keyword>
<keyword evidence="8" id="KW-0131">Cell cycle</keyword>
<dbReference type="GO" id="GO:0004326">
    <property type="term" value="F:tetrahydrofolylpolyglutamate synthase activity"/>
    <property type="evidence" value="ECO:0007669"/>
    <property type="project" value="InterPro"/>
</dbReference>
<accession>A0A8X7CT06</accession>
<gene>
    <name evidence="12" type="primary">murD</name>
    <name evidence="12" type="ORF">TNIN_55931</name>
</gene>
<evidence type="ECO:0000259" key="11">
    <source>
        <dbReference type="Pfam" id="PF08245"/>
    </source>
</evidence>
<keyword evidence="9" id="KW-1133">Transmembrane helix</keyword>
<protein>
    <submittedName>
        <fullName evidence="12">UDP-N-acetylmuramoylalanine--D-glutamate ligase</fullName>
    </submittedName>
</protein>
<keyword evidence="6" id="KW-0547">Nucleotide-binding</keyword>
<dbReference type="GO" id="GO:0003677">
    <property type="term" value="F:DNA binding"/>
    <property type="evidence" value="ECO:0007669"/>
    <property type="project" value="InterPro"/>
</dbReference>
<dbReference type="PANTHER" id="PTHR43692:SF1">
    <property type="entry name" value="UDP-N-ACETYLMURAMOYLALANINE--D-GLUTAMATE LIGASE"/>
    <property type="match status" value="1"/>
</dbReference>
<dbReference type="InterPro" id="IPR036291">
    <property type="entry name" value="NAD(P)-bd_dom_sf"/>
</dbReference>
<dbReference type="SUPFAM" id="SSF53244">
    <property type="entry name" value="MurD-like peptide ligases, peptide-binding domain"/>
    <property type="match status" value="1"/>
</dbReference>
<feature type="domain" description="Transposase IS4-like" evidence="10">
    <location>
        <begin position="924"/>
        <end position="984"/>
    </location>
</feature>
<dbReference type="PROSITE" id="PS01011">
    <property type="entry name" value="FOLYLPOLYGLU_SYNT_1"/>
    <property type="match status" value="1"/>
</dbReference>
<dbReference type="Gene3D" id="3.40.50.720">
    <property type="entry name" value="NAD(P)-binding Rossmann-like Domain"/>
    <property type="match status" value="1"/>
</dbReference>
<keyword evidence="9" id="KW-0472">Membrane</keyword>
<dbReference type="GO" id="GO:0004803">
    <property type="term" value="F:transposase activity"/>
    <property type="evidence" value="ECO:0007669"/>
    <property type="project" value="InterPro"/>
</dbReference>
<dbReference type="GO" id="GO:0008764">
    <property type="term" value="F:UDP-N-acetylmuramoylalanine-D-glutamate ligase activity"/>
    <property type="evidence" value="ECO:0007669"/>
    <property type="project" value="InterPro"/>
</dbReference>
<evidence type="ECO:0000256" key="8">
    <source>
        <dbReference type="ARBA" id="ARBA00023306"/>
    </source>
</evidence>
<dbReference type="InterPro" id="IPR013221">
    <property type="entry name" value="Mur_ligase_cen"/>
</dbReference>
<dbReference type="GO" id="GO:0005524">
    <property type="term" value="F:ATP binding"/>
    <property type="evidence" value="ECO:0007669"/>
    <property type="project" value="UniProtKB-KW"/>
</dbReference>
<sequence length="990" mass="111560">MVRISYLAVQLNKYKNQNVAVFGLGKTGLSAINALIKSGARIYAWDDHEEQIANAKMMYKKCNFIHPKEYNWHEISALVLSPGVPTEPHWIVKLARRFDCKIKSDIELFLEAKTTNQKVIGITGTNGKSTTTSLIGHILKSAGKKVAIGGNLGIPVLDLERDAEIYVIELSSFQLELMNEINVDISALLNITPDHIDRHGSMENYIAAKLKLINGSEIAVIGCDNEITADIFNKFTGNKIPISVTYSPMSFQRVTMESRKEKPLPTTQMTEGGARDLISLAGNNLLDYSEQITGIDRNYLDPSVKHWDDKRGTGIQKISLKLENHSLSVSDVKINLIFNAENIAAAYAVCKLLKIDSNTIINGIKSFSGLRHRNELLGKIRNVFFVNDSKATNAKSSEKAILSYENINWIVGGRSKKGGIESLSKHFTRIRKAFLIGESTEAFANTMENKVDFVKCCNLKNALKLAFEEAINSAEEVTILLSPACASFDQWKNFEERGEAFCRMFENLSLIFINDKMKVIYYTNGNIKPEENAQYVVNFFGVLGCIKVNALGKNAPKGQESKLVKHYFDYPYFSRIVNPESFQKELNAEEKKFNRRIVSLWLCFAILSTASIVLLYLAYQNQKSKKVLTGLAFASVVLSILATVFFVVLCLWMLFDFVKKRFIVHKIKSFLENEVSPEWIKRYKKELVGDDKEVDAEAHDQELGENKDIEDIVEFLLERKKIVALYEFLTNGEKLVQAGMAMVNMLLVKGVHPNNIILDTNSLGGGIAAEVLKRFEKQGIYLTLIHSNSYSSLKDATNNFPHGVGDFFMRRLPAKFLNFWFNRCGLEFNSREIIENTKCPVLIVGRKGDTVIPQEAQLVGKLDDDQSTSKTFRQNIVLEHDPTIPCESKNIHADHKEHLIYRQDNVNATRYEEKEKQFIEKAHKYLLEVDTQGLPHAIHITTAEATDRSSAVKMVKNAKANLSEVKNILVDAGYTGENFATQIKRLSSNC</sequence>
<organism evidence="12 13">
    <name type="scientific">Trichonephila inaurata madagascariensis</name>
    <dbReference type="NCBI Taxonomy" id="2747483"/>
    <lineage>
        <taxon>Eukaryota</taxon>
        <taxon>Metazoa</taxon>
        <taxon>Ecdysozoa</taxon>
        <taxon>Arthropoda</taxon>
        <taxon>Chelicerata</taxon>
        <taxon>Arachnida</taxon>
        <taxon>Araneae</taxon>
        <taxon>Araneomorphae</taxon>
        <taxon>Entelegynae</taxon>
        <taxon>Araneoidea</taxon>
        <taxon>Nephilidae</taxon>
        <taxon>Trichonephila</taxon>
        <taxon>Trichonephila inaurata</taxon>
    </lineage>
</organism>
<dbReference type="InterPro" id="IPR029058">
    <property type="entry name" value="AB_hydrolase_fold"/>
</dbReference>
<evidence type="ECO:0000256" key="6">
    <source>
        <dbReference type="ARBA" id="ARBA00022741"/>
    </source>
</evidence>
<evidence type="ECO:0000256" key="7">
    <source>
        <dbReference type="ARBA" id="ARBA00022840"/>
    </source>
</evidence>
<feature type="domain" description="Mur ligase central" evidence="11">
    <location>
        <begin position="122"/>
        <end position="252"/>
    </location>
</feature>
<dbReference type="Pfam" id="PF01609">
    <property type="entry name" value="DDE_Tnp_1"/>
    <property type="match status" value="1"/>
</dbReference>
<keyword evidence="5" id="KW-0132">Cell division</keyword>
<proteinExistence type="inferred from homology"/>
<dbReference type="GO" id="GO:0006313">
    <property type="term" value="P:DNA transposition"/>
    <property type="evidence" value="ECO:0007669"/>
    <property type="project" value="InterPro"/>
</dbReference>
<reference evidence="12" key="1">
    <citation type="submission" date="2020-08" db="EMBL/GenBank/DDBJ databases">
        <title>Multicomponent nature underlies the extraordinary mechanical properties of spider dragline silk.</title>
        <authorList>
            <person name="Kono N."/>
            <person name="Nakamura H."/>
            <person name="Mori M."/>
            <person name="Yoshida Y."/>
            <person name="Ohtoshi R."/>
            <person name="Malay A.D."/>
            <person name="Moran D.A.P."/>
            <person name="Tomita M."/>
            <person name="Numata K."/>
            <person name="Arakawa K."/>
        </authorList>
    </citation>
    <scope>NUCLEOTIDE SEQUENCE</scope>
</reference>
<dbReference type="GO" id="GO:0008360">
    <property type="term" value="P:regulation of cell shape"/>
    <property type="evidence" value="ECO:0007669"/>
    <property type="project" value="InterPro"/>
</dbReference>
<dbReference type="Gene3D" id="3.90.190.20">
    <property type="entry name" value="Mur ligase, C-terminal domain"/>
    <property type="match status" value="1"/>
</dbReference>
<dbReference type="Pfam" id="PF08245">
    <property type="entry name" value="Mur_ligase_M"/>
    <property type="match status" value="1"/>
</dbReference>
<dbReference type="PANTHER" id="PTHR43692">
    <property type="entry name" value="UDP-N-ACETYLMURAMOYLALANINE--D-GLUTAMATE LIGASE"/>
    <property type="match status" value="1"/>
</dbReference>
<evidence type="ECO:0000256" key="4">
    <source>
        <dbReference type="ARBA" id="ARBA00022598"/>
    </source>
</evidence>
<dbReference type="Proteomes" id="UP000886998">
    <property type="component" value="Unassembled WGS sequence"/>
</dbReference>
<evidence type="ECO:0000313" key="12">
    <source>
        <dbReference type="EMBL" id="GFY79941.1"/>
    </source>
</evidence>
<comment type="caution">
    <text evidence="12">The sequence shown here is derived from an EMBL/GenBank/DDBJ whole genome shotgun (WGS) entry which is preliminary data.</text>
</comment>
<evidence type="ECO:0000256" key="9">
    <source>
        <dbReference type="SAM" id="Phobius"/>
    </source>
</evidence>
<dbReference type="GO" id="GO:0005737">
    <property type="term" value="C:cytoplasm"/>
    <property type="evidence" value="ECO:0007669"/>
    <property type="project" value="UniProtKB-SubCell"/>
</dbReference>
<dbReference type="InterPro" id="IPR005762">
    <property type="entry name" value="MurD"/>
</dbReference>
<dbReference type="EMBL" id="BMAV01023781">
    <property type="protein sequence ID" value="GFY79941.1"/>
    <property type="molecule type" value="Genomic_DNA"/>
</dbReference>
<keyword evidence="13" id="KW-1185">Reference proteome</keyword>
<dbReference type="OrthoDB" id="10070750at2759"/>
<dbReference type="HAMAP" id="MF_00639">
    <property type="entry name" value="MurD"/>
    <property type="match status" value="1"/>
</dbReference>
<dbReference type="SUPFAM" id="SSF53474">
    <property type="entry name" value="alpha/beta-Hydrolases"/>
    <property type="match status" value="1"/>
</dbReference>
<evidence type="ECO:0000256" key="5">
    <source>
        <dbReference type="ARBA" id="ARBA00022618"/>
    </source>
</evidence>
<evidence type="ECO:0000259" key="10">
    <source>
        <dbReference type="Pfam" id="PF01609"/>
    </source>
</evidence>
<dbReference type="SUPFAM" id="SSF51735">
    <property type="entry name" value="NAD(P)-binding Rossmann-fold domains"/>
    <property type="match status" value="1"/>
</dbReference>
<comment type="pathway">
    <text evidence="2">Cell wall biogenesis; peptidoglycan biosynthesis.</text>
</comment>
<evidence type="ECO:0000256" key="3">
    <source>
        <dbReference type="ARBA" id="ARBA00022490"/>
    </source>
</evidence>
<dbReference type="InterPro" id="IPR018109">
    <property type="entry name" value="Folylpolyglutamate_synth_CS"/>
</dbReference>
<keyword evidence="9" id="KW-0812">Transmembrane</keyword>
<dbReference type="AlphaFoldDB" id="A0A8X7CT06"/>
<evidence type="ECO:0000313" key="13">
    <source>
        <dbReference type="Proteomes" id="UP000886998"/>
    </source>
</evidence>
<feature type="transmembrane region" description="Helical" evidence="9">
    <location>
        <begin position="598"/>
        <end position="619"/>
    </location>
</feature>
<keyword evidence="3" id="KW-0963">Cytoplasm</keyword>
<dbReference type="InterPro" id="IPR036615">
    <property type="entry name" value="Mur_ligase_C_dom_sf"/>
</dbReference>
<dbReference type="Pfam" id="PF21799">
    <property type="entry name" value="MurD-like_N"/>
    <property type="match status" value="1"/>
</dbReference>
<comment type="subcellular location">
    <subcellularLocation>
        <location evidence="1">Cytoplasm</location>
    </subcellularLocation>
</comment>
<name>A0A8X7CT06_9ARAC</name>